<gene>
    <name evidence="1" type="ORF">QJV33_07635</name>
</gene>
<name>A0ABT6Q8M0_9PROT</name>
<keyword evidence="2" id="KW-1185">Reference proteome</keyword>
<evidence type="ECO:0000313" key="1">
    <source>
        <dbReference type="EMBL" id="MDI2113144.1"/>
    </source>
</evidence>
<sequence length="46" mass="5123">MSDLFLLSEEQIAMILPYFLLPHGVLHVDDRGVISGIIYGITHGLQ</sequence>
<protein>
    <submittedName>
        <fullName evidence="1">Uncharacterized protein</fullName>
    </submittedName>
</protein>
<evidence type="ECO:0000313" key="2">
    <source>
        <dbReference type="Proteomes" id="UP001431775"/>
    </source>
</evidence>
<dbReference type="Proteomes" id="UP001431775">
    <property type="component" value="Unassembled WGS sequence"/>
</dbReference>
<reference evidence="1" key="1">
    <citation type="submission" date="2023-05" db="EMBL/GenBank/DDBJ databases">
        <title>Whole genome sequence of Commensalibacter sp.</title>
        <authorList>
            <person name="Charoenyingcharoen P."/>
            <person name="Yukphan P."/>
        </authorList>
    </citation>
    <scope>NUCLEOTIDE SEQUENCE</scope>
    <source>
        <strain evidence="1">TBRC 10068</strain>
    </source>
</reference>
<comment type="caution">
    <text evidence="1">The sequence shown here is derived from an EMBL/GenBank/DDBJ whole genome shotgun (WGS) entry which is preliminary data.</text>
</comment>
<dbReference type="EMBL" id="JASBAN010000001">
    <property type="protein sequence ID" value="MDI2113144.1"/>
    <property type="molecule type" value="Genomic_DNA"/>
</dbReference>
<organism evidence="1 2">
    <name type="scientific">Commensalibacter nepenthis</name>
    <dbReference type="NCBI Taxonomy" id="3043872"/>
    <lineage>
        <taxon>Bacteria</taxon>
        <taxon>Pseudomonadati</taxon>
        <taxon>Pseudomonadota</taxon>
        <taxon>Alphaproteobacteria</taxon>
        <taxon>Acetobacterales</taxon>
        <taxon>Acetobacteraceae</taxon>
    </lineage>
</organism>
<accession>A0ABT6Q8M0</accession>
<proteinExistence type="predicted"/>